<organism evidence="1 2">
    <name type="scientific">Triplophysa rosa</name>
    <name type="common">Cave loach</name>
    <dbReference type="NCBI Taxonomy" id="992332"/>
    <lineage>
        <taxon>Eukaryota</taxon>
        <taxon>Metazoa</taxon>
        <taxon>Chordata</taxon>
        <taxon>Craniata</taxon>
        <taxon>Vertebrata</taxon>
        <taxon>Euteleostomi</taxon>
        <taxon>Actinopterygii</taxon>
        <taxon>Neopterygii</taxon>
        <taxon>Teleostei</taxon>
        <taxon>Ostariophysi</taxon>
        <taxon>Cypriniformes</taxon>
        <taxon>Nemacheilidae</taxon>
        <taxon>Triplophysa</taxon>
    </lineage>
</organism>
<comment type="caution">
    <text evidence="1">The sequence shown here is derived from an EMBL/GenBank/DDBJ whole genome shotgun (WGS) entry which is preliminary data.</text>
</comment>
<keyword evidence="2" id="KW-1185">Reference proteome</keyword>
<dbReference type="AlphaFoldDB" id="A0A9W7WL40"/>
<evidence type="ECO:0000313" key="2">
    <source>
        <dbReference type="Proteomes" id="UP001059041"/>
    </source>
</evidence>
<accession>A0A9W7WL40</accession>
<dbReference type="Proteomes" id="UP001059041">
    <property type="component" value="Linkage Group LG13"/>
</dbReference>
<protein>
    <submittedName>
        <fullName evidence="1">Uncharacterized protein</fullName>
    </submittedName>
</protein>
<name>A0A9W7WL40_TRIRA</name>
<gene>
    <name evidence="1" type="ORF">IRJ41_017399</name>
</gene>
<reference evidence="1" key="1">
    <citation type="submission" date="2021-02" db="EMBL/GenBank/DDBJ databases">
        <title>Comparative genomics reveals that relaxation of natural selection precedes convergent phenotypic evolution of cavefish.</title>
        <authorList>
            <person name="Peng Z."/>
        </authorList>
    </citation>
    <scope>NUCLEOTIDE SEQUENCE</scope>
    <source>
        <tissue evidence="1">Muscle</tissue>
    </source>
</reference>
<dbReference type="EMBL" id="JAFHDT010000013">
    <property type="protein sequence ID" value="KAI7801513.1"/>
    <property type="molecule type" value="Genomic_DNA"/>
</dbReference>
<evidence type="ECO:0000313" key="1">
    <source>
        <dbReference type="EMBL" id="KAI7801513.1"/>
    </source>
</evidence>
<sequence>MTKRDLACACASCLRQGRWEVLLDCLAGVGGRQLQVRCPAGRGKQGARVGTLPGPGAARLVAAAGVNPSLPPDCPQSAHRRAPHGSSSVSITEVLLSKHFSSDDLHYSCRLLLRRSLYSAVRFLSGRTSRALNHHTSELHILSFHLRPSLFALSHFSVHCKALEVSESNVK</sequence>
<proteinExistence type="predicted"/>